<dbReference type="EMBL" id="KZ452039">
    <property type="protein sequence ID" value="PKA49330.1"/>
    <property type="molecule type" value="Genomic_DNA"/>
</dbReference>
<dbReference type="Proteomes" id="UP000236161">
    <property type="component" value="Unassembled WGS sequence"/>
</dbReference>
<name>A0A2I0A1A5_9ASPA</name>
<gene>
    <name evidence="1" type="ORF">AXF42_Ash014232</name>
</gene>
<accession>A0A2I0A1A5</accession>
<reference evidence="1 2" key="1">
    <citation type="journal article" date="2017" name="Nature">
        <title>The Apostasia genome and the evolution of orchids.</title>
        <authorList>
            <person name="Zhang G.Q."/>
            <person name="Liu K.W."/>
            <person name="Li Z."/>
            <person name="Lohaus R."/>
            <person name="Hsiao Y.Y."/>
            <person name="Niu S.C."/>
            <person name="Wang J.Y."/>
            <person name="Lin Y.C."/>
            <person name="Xu Q."/>
            <person name="Chen L.J."/>
            <person name="Yoshida K."/>
            <person name="Fujiwara S."/>
            <person name="Wang Z.W."/>
            <person name="Zhang Y.Q."/>
            <person name="Mitsuda N."/>
            <person name="Wang M."/>
            <person name="Liu G.H."/>
            <person name="Pecoraro L."/>
            <person name="Huang H.X."/>
            <person name="Xiao X.J."/>
            <person name="Lin M."/>
            <person name="Wu X.Y."/>
            <person name="Wu W.L."/>
            <person name="Chen Y.Y."/>
            <person name="Chang S.B."/>
            <person name="Sakamoto S."/>
            <person name="Ohme-Takagi M."/>
            <person name="Yagi M."/>
            <person name="Zeng S.J."/>
            <person name="Shen C.Y."/>
            <person name="Yeh C.M."/>
            <person name="Luo Y.B."/>
            <person name="Tsai W.C."/>
            <person name="Van de Peer Y."/>
            <person name="Liu Z.J."/>
        </authorList>
    </citation>
    <scope>NUCLEOTIDE SEQUENCE [LARGE SCALE GENOMIC DNA]</scope>
    <source>
        <strain evidence="2">cv. Shenzhen</strain>
        <tissue evidence="1">Stem</tissue>
    </source>
</reference>
<protein>
    <submittedName>
        <fullName evidence="1">Uncharacterized protein</fullName>
    </submittedName>
</protein>
<sequence length="117" mass="13633">MEKRRSACSRMKTRIKSVGNSCCEKGELPSSPFRMLVHWNASMDGKSSIQILFRRQLACFVPDMKICERNYVRILRFALRTTHEFSKLIYSASKINELSRISLVRNRQESLMTSVLK</sequence>
<evidence type="ECO:0000313" key="1">
    <source>
        <dbReference type="EMBL" id="PKA49330.1"/>
    </source>
</evidence>
<keyword evidence="2" id="KW-1185">Reference proteome</keyword>
<evidence type="ECO:0000313" key="2">
    <source>
        <dbReference type="Proteomes" id="UP000236161"/>
    </source>
</evidence>
<proteinExistence type="predicted"/>
<organism evidence="1 2">
    <name type="scientific">Apostasia shenzhenica</name>
    <dbReference type="NCBI Taxonomy" id="1088818"/>
    <lineage>
        <taxon>Eukaryota</taxon>
        <taxon>Viridiplantae</taxon>
        <taxon>Streptophyta</taxon>
        <taxon>Embryophyta</taxon>
        <taxon>Tracheophyta</taxon>
        <taxon>Spermatophyta</taxon>
        <taxon>Magnoliopsida</taxon>
        <taxon>Liliopsida</taxon>
        <taxon>Asparagales</taxon>
        <taxon>Orchidaceae</taxon>
        <taxon>Apostasioideae</taxon>
        <taxon>Apostasia</taxon>
    </lineage>
</organism>
<dbReference type="AlphaFoldDB" id="A0A2I0A1A5"/>